<keyword evidence="2" id="KW-1185">Reference proteome</keyword>
<proteinExistence type="predicted"/>
<comment type="caution">
    <text evidence="1">The sequence shown here is derived from an EMBL/GenBank/DDBJ whole genome shotgun (WGS) entry which is preliminary data.</text>
</comment>
<name>A0ACB9C1V5_ARCLA</name>
<accession>A0ACB9C1V5</accession>
<protein>
    <submittedName>
        <fullName evidence="1">Uncharacterized protein</fullName>
    </submittedName>
</protein>
<reference evidence="1 2" key="2">
    <citation type="journal article" date="2022" name="Mol. Ecol. Resour.">
        <title>The genomes of chicory, endive, great burdock and yacon provide insights into Asteraceae paleo-polyploidization history and plant inulin production.</title>
        <authorList>
            <person name="Fan W."/>
            <person name="Wang S."/>
            <person name="Wang H."/>
            <person name="Wang A."/>
            <person name="Jiang F."/>
            <person name="Liu H."/>
            <person name="Zhao H."/>
            <person name="Xu D."/>
            <person name="Zhang Y."/>
        </authorList>
    </citation>
    <scope>NUCLEOTIDE SEQUENCE [LARGE SCALE GENOMIC DNA]</scope>
    <source>
        <strain evidence="2">cv. Niubang</strain>
    </source>
</reference>
<dbReference type="EMBL" id="CM042051">
    <property type="protein sequence ID" value="KAI3728184.1"/>
    <property type="molecule type" value="Genomic_DNA"/>
</dbReference>
<evidence type="ECO:0000313" key="1">
    <source>
        <dbReference type="EMBL" id="KAI3728184.1"/>
    </source>
</evidence>
<gene>
    <name evidence="1" type="ORF">L6452_16816</name>
</gene>
<evidence type="ECO:0000313" key="2">
    <source>
        <dbReference type="Proteomes" id="UP001055879"/>
    </source>
</evidence>
<reference evidence="2" key="1">
    <citation type="journal article" date="2022" name="Mol. Ecol. Resour.">
        <title>The genomes of chicory, endive, great burdock and yacon provide insights into Asteraceae palaeo-polyploidization history and plant inulin production.</title>
        <authorList>
            <person name="Fan W."/>
            <person name="Wang S."/>
            <person name="Wang H."/>
            <person name="Wang A."/>
            <person name="Jiang F."/>
            <person name="Liu H."/>
            <person name="Zhao H."/>
            <person name="Xu D."/>
            <person name="Zhang Y."/>
        </authorList>
    </citation>
    <scope>NUCLEOTIDE SEQUENCE [LARGE SCALE GENOMIC DNA]</scope>
    <source>
        <strain evidence="2">cv. Niubang</strain>
    </source>
</reference>
<sequence length="112" mass="11628">MSVVNLVILLVSAVEVVVVVEVVVDVAVVAEAPDTAGALAMVGGATVLVAVAHRLAVVLHHLAEITIAGHHHIVDERSCHMQTEMGLRTGVVAGADDYGDEVFKCSGICYLC</sequence>
<organism evidence="1 2">
    <name type="scientific">Arctium lappa</name>
    <name type="common">Greater burdock</name>
    <name type="synonym">Lappa major</name>
    <dbReference type="NCBI Taxonomy" id="4217"/>
    <lineage>
        <taxon>Eukaryota</taxon>
        <taxon>Viridiplantae</taxon>
        <taxon>Streptophyta</taxon>
        <taxon>Embryophyta</taxon>
        <taxon>Tracheophyta</taxon>
        <taxon>Spermatophyta</taxon>
        <taxon>Magnoliopsida</taxon>
        <taxon>eudicotyledons</taxon>
        <taxon>Gunneridae</taxon>
        <taxon>Pentapetalae</taxon>
        <taxon>asterids</taxon>
        <taxon>campanulids</taxon>
        <taxon>Asterales</taxon>
        <taxon>Asteraceae</taxon>
        <taxon>Carduoideae</taxon>
        <taxon>Cardueae</taxon>
        <taxon>Arctiinae</taxon>
        <taxon>Arctium</taxon>
    </lineage>
</organism>
<dbReference type="Proteomes" id="UP001055879">
    <property type="component" value="Linkage Group LG05"/>
</dbReference>